<dbReference type="Pfam" id="PF00654">
    <property type="entry name" value="Voltage_CLC"/>
    <property type="match status" value="1"/>
</dbReference>
<feature type="transmembrane region" description="Helical" evidence="5">
    <location>
        <begin position="179"/>
        <end position="200"/>
    </location>
</feature>
<gene>
    <name evidence="6" type="ORF">FC49_GL000100</name>
</gene>
<keyword evidence="4 5" id="KW-0472">Membrane</keyword>
<dbReference type="InterPro" id="IPR014743">
    <property type="entry name" value="Cl-channel_core"/>
</dbReference>
<evidence type="ECO:0000256" key="4">
    <source>
        <dbReference type="ARBA" id="ARBA00023136"/>
    </source>
</evidence>
<dbReference type="Gene3D" id="1.10.3080.10">
    <property type="entry name" value="Clc chloride channel"/>
    <property type="match status" value="1"/>
</dbReference>
<feature type="transmembrane region" description="Helical" evidence="5">
    <location>
        <begin position="364"/>
        <end position="393"/>
    </location>
</feature>
<evidence type="ECO:0000256" key="3">
    <source>
        <dbReference type="ARBA" id="ARBA00022989"/>
    </source>
</evidence>
<evidence type="ECO:0000256" key="2">
    <source>
        <dbReference type="ARBA" id="ARBA00022692"/>
    </source>
</evidence>
<dbReference type="PANTHER" id="PTHR43427">
    <property type="entry name" value="CHLORIDE CHANNEL PROTEIN CLC-E"/>
    <property type="match status" value="1"/>
</dbReference>
<name>A0A0R1WG95_9LACO</name>
<feature type="transmembrane region" description="Helical" evidence="5">
    <location>
        <begin position="291"/>
        <end position="314"/>
    </location>
</feature>
<dbReference type="SUPFAM" id="SSF81340">
    <property type="entry name" value="Clc chloride channel"/>
    <property type="match status" value="1"/>
</dbReference>
<feature type="transmembrane region" description="Helical" evidence="5">
    <location>
        <begin position="52"/>
        <end position="70"/>
    </location>
</feature>
<accession>A0A0R1WG95</accession>
<organism evidence="6 7">
    <name type="scientific">Limosilactobacillus oris DSM 4864</name>
    <dbReference type="NCBI Taxonomy" id="1423779"/>
    <lineage>
        <taxon>Bacteria</taxon>
        <taxon>Bacillati</taxon>
        <taxon>Bacillota</taxon>
        <taxon>Bacilli</taxon>
        <taxon>Lactobacillales</taxon>
        <taxon>Lactobacillaceae</taxon>
        <taxon>Limosilactobacillus</taxon>
    </lineage>
</organism>
<sequence length="403" mass="44058">MKKQWKRQLNLGIYAIVWSFVIGVATASYLNFVNWLIELVWHSYLHGGNVLGRWYPFLVCGLGGGLVGWLNRRWGNYPWTIEQVLSKVKLHGRLDYHQWWKSLILGLLVLGLGGSIGPEASTAVLTGSMINWLGDRLRWEKVSSSSHSARHLWSGRMAPAQLEQAPRFSVLFHSKAERLATVTALTIVGVVGAGIIFKLFPEEGAFGIHHQAIQWTPANLWTWLPTMVVGVAFGCFFVYLENSFAKLINIRLGPIAQGIVFGLTLALASLVSPDVMFSGEFRIVPFSNEALNLSVAFLILLALLKAVLTNLGFVMGWRGGMIFPAIFSSVAVGVACAMLLPGSLRVNAIVVVTASLTRILGKPILVIVLLLFLVAVELSPVIIVIALLVSGLAKLPAVLNKSK</sequence>
<proteinExistence type="predicted"/>
<keyword evidence="2 5" id="KW-0812">Transmembrane</keyword>
<feature type="transmembrane region" description="Helical" evidence="5">
    <location>
        <begin position="252"/>
        <end position="271"/>
    </location>
</feature>
<comment type="subcellular location">
    <subcellularLocation>
        <location evidence="1">Membrane</location>
        <topology evidence="1">Multi-pass membrane protein</topology>
    </subcellularLocation>
</comment>
<keyword evidence="3 5" id="KW-1133">Transmembrane helix</keyword>
<dbReference type="PATRIC" id="fig|1423779.3.peg.102"/>
<feature type="transmembrane region" description="Helical" evidence="5">
    <location>
        <begin position="220"/>
        <end position="240"/>
    </location>
</feature>
<evidence type="ECO:0000313" key="6">
    <source>
        <dbReference type="EMBL" id="KRM16942.1"/>
    </source>
</evidence>
<dbReference type="RefSeq" id="WP_056983739.1">
    <property type="nucleotide sequence ID" value="NZ_AZGE01000001.1"/>
</dbReference>
<dbReference type="PANTHER" id="PTHR43427:SF12">
    <property type="entry name" value="CHLORIDE TRANSPORTER"/>
    <property type="match status" value="1"/>
</dbReference>
<dbReference type="InterPro" id="IPR050368">
    <property type="entry name" value="ClC-type_chloride_channel"/>
</dbReference>
<dbReference type="EMBL" id="AZGE01000001">
    <property type="protein sequence ID" value="KRM16942.1"/>
    <property type="molecule type" value="Genomic_DNA"/>
</dbReference>
<evidence type="ECO:0000256" key="5">
    <source>
        <dbReference type="SAM" id="Phobius"/>
    </source>
</evidence>
<evidence type="ECO:0000313" key="7">
    <source>
        <dbReference type="Proteomes" id="UP000050973"/>
    </source>
</evidence>
<protein>
    <submittedName>
        <fullName evidence="6">Chloride transporter, ClC family</fullName>
    </submittedName>
</protein>
<dbReference type="GO" id="GO:0015108">
    <property type="term" value="F:chloride transmembrane transporter activity"/>
    <property type="evidence" value="ECO:0007669"/>
    <property type="project" value="InterPro"/>
</dbReference>
<dbReference type="GO" id="GO:0016020">
    <property type="term" value="C:membrane"/>
    <property type="evidence" value="ECO:0007669"/>
    <property type="project" value="UniProtKB-SubCell"/>
</dbReference>
<feature type="transmembrane region" description="Helical" evidence="5">
    <location>
        <begin position="12"/>
        <end position="32"/>
    </location>
</feature>
<dbReference type="AlphaFoldDB" id="A0A0R1WG95"/>
<evidence type="ECO:0000256" key="1">
    <source>
        <dbReference type="ARBA" id="ARBA00004141"/>
    </source>
</evidence>
<dbReference type="InterPro" id="IPR001807">
    <property type="entry name" value="ClC"/>
</dbReference>
<comment type="caution">
    <text evidence="6">The sequence shown here is derived from an EMBL/GenBank/DDBJ whole genome shotgun (WGS) entry which is preliminary data.</text>
</comment>
<dbReference type="Proteomes" id="UP000050973">
    <property type="component" value="Unassembled WGS sequence"/>
</dbReference>
<reference evidence="6 7" key="1">
    <citation type="journal article" date="2015" name="Genome Announc.">
        <title>Expanding the biotechnology potential of lactobacilli through comparative genomics of 213 strains and associated genera.</title>
        <authorList>
            <person name="Sun Z."/>
            <person name="Harris H.M."/>
            <person name="McCann A."/>
            <person name="Guo C."/>
            <person name="Argimon S."/>
            <person name="Zhang W."/>
            <person name="Yang X."/>
            <person name="Jeffery I.B."/>
            <person name="Cooney J.C."/>
            <person name="Kagawa T.F."/>
            <person name="Liu W."/>
            <person name="Song Y."/>
            <person name="Salvetti E."/>
            <person name="Wrobel A."/>
            <person name="Rasinkangas P."/>
            <person name="Parkhill J."/>
            <person name="Rea M.C."/>
            <person name="O'Sullivan O."/>
            <person name="Ritari J."/>
            <person name="Douillard F.P."/>
            <person name="Paul Ross R."/>
            <person name="Yang R."/>
            <person name="Briner A.E."/>
            <person name="Felis G.E."/>
            <person name="de Vos W.M."/>
            <person name="Barrangou R."/>
            <person name="Klaenhammer T.R."/>
            <person name="Caufield P.W."/>
            <person name="Cui Y."/>
            <person name="Zhang H."/>
            <person name="O'Toole P.W."/>
        </authorList>
    </citation>
    <scope>NUCLEOTIDE SEQUENCE [LARGE SCALE GENOMIC DNA]</scope>
    <source>
        <strain evidence="6 7">DSM 4864</strain>
    </source>
</reference>
<feature type="transmembrane region" description="Helical" evidence="5">
    <location>
        <begin position="321"/>
        <end position="344"/>
    </location>
</feature>